<evidence type="ECO:0000313" key="2">
    <source>
        <dbReference type="EMBL" id="CAL6000555.1"/>
    </source>
</evidence>
<sequence length="139" mass="16330">MQDLRRDCRIILLNDPDPQWIMTKYTLNQGILAVSDNVDVICCINIKDINIEINMDARNRIQTICVPEQNLIIQVPLTNSMYDLLACESYLNQLKRKSKKTFVHYEYQPQSCRYYFDSAKPQFEPSSSFAWKAGEFDHQ</sequence>
<gene>
    <name evidence="2" type="ORF">HINF_LOCUS16756</name>
    <name evidence="1" type="ORF">HINF_LOCUS20497</name>
    <name evidence="3" type="ORF">HINF_LOCUS45346</name>
</gene>
<dbReference type="Proteomes" id="UP001642409">
    <property type="component" value="Unassembled WGS sequence"/>
</dbReference>
<protein>
    <submittedName>
        <fullName evidence="2">Hypothetical_protein</fullName>
    </submittedName>
</protein>
<dbReference type="EMBL" id="CAXDID020000041">
    <property type="protein sequence ID" value="CAL6000555.1"/>
    <property type="molecule type" value="Genomic_DNA"/>
</dbReference>
<evidence type="ECO:0000313" key="1">
    <source>
        <dbReference type="EMBL" id="CAI9932852.1"/>
    </source>
</evidence>
<accession>A0AA86PBR1</accession>
<evidence type="ECO:0000313" key="4">
    <source>
        <dbReference type="Proteomes" id="UP001642409"/>
    </source>
</evidence>
<dbReference type="AlphaFoldDB" id="A0AA86PBR1"/>
<evidence type="ECO:0000313" key="3">
    <source>
        <dbReference type="EMBL" id="CAL6053458.1"/>
    </source>
</evidence>
<reference evidence="2 4" key="2">
    <citation type="submission" date="2024-07" db="EMBL/GenBank/DDBJ databases">
        <authorList>
            <person name="Akdeniz Z."/>
        </authorList>
    </citation>
    <scope>NUCLEOTIDE SEQUENCE [LARGE SCALE GENOMIC DNA]</scope>
</reference>
<proteinExistence type="predicted"/>
<dbReference type="EMBL" id="CATOUU010000526">
    <property type="protein sequence ID" value="CAI9932852.1"/>
    <property type="molecule type" value="Genomic_DNA"/>
</dbReference>
<organism evidence="1">
    <name type="scientific">Hexamita inflata</name>
    <dbReference type="NCBI Taxonomy" id="28002"/>
    <lineage>
        <taxon>Eukaryota</taxon>
        <taxon>Metamonada</taxon>
        <taxon>Diplomonadida</taxon>
        <taxon>Hexamitidae</taxon>
        <taxon>Hexamitinae</taxon>
        <taxon>Hexamita</taxon>
    </lineage>
</organism>
<comment type="caution">
    <text evidence="1">The sequence shown here is derived from an EMBL/GenBank/DDBJ whole genome shotgun (WGS) entry which is preliminary data.</text>
</comment>
<name>A0AA86PBR1_9EUKA</name>
<reference evidence="1" key="1">
    <citation type="submission" date="2023-06" db="EMBL/GenBank/DDBJ databases">
        <authorList>
            <person name="Kurt Z."/>
        </authorList>
    </citation>
    <scope>NUCLEOTIDE SEQUENCE</scope>
</reference>
<keyword evidence="4" id="KW-1185">Reference proteome</keyword>
<dbReference type="EMBL" id="CAXDID020000196">
    <property type="protein sequence ID" value="CAL6053458.1"/>
    <property type="molecule type" value="Genomic_DNA"/>
</dbReference>